<accession>A0A3A8MZ40</accession>
<dbReference type="Gene3D" id="3.40.630.30">
    <property type="match status" value="1"/>
</dbReference>
<evidence type="ECO:0000313" key="3">
    <source>
        <dbReference type="Proteomes" id="UP000273405"/>
    </source>
</evidence>
<keyword evidence="2" id="KW-0808">Transferase</keyword>
<organism evidence="2 3">
    <name type="scientific">Corallococcus sicarius</name>
    <dbReference type="NCBI Taxonomy" id="2316726"/>
    <lineage>
        <taxon>Bacteria</taxon>
        <taxon>Pseudomonadati</taxon>
        <taxon>Myxococcota</taxon>
        <taxon>Myxococcia</taxon>
        <taxon>Myxococcales</taxon>
        <taxon>Cystobacterineae</taxon>
        <taxon>Myxococcaceae</taxon>
        <taxon>Corallococcus</taxon>
    </lineage>
</organism>
<keyword evidence="3" id="KW-1185">Reference proteome</keyword>
<dbReference type="EMBL" id="RAWG01000238">
    <property type="protein sequence ID" value="RKH37508.1"/>
    <property type="molecule type" value="Genomic_DNA"/>
</dbReference>
<sequence>MGLNSMPPIVVVGPHDTGLQAAFCDYVPQVFGRADFRRWCAWGEWNDDYRAYAMLEDGRVVANASVMRMRLLLEGQEVRGWQLGAVGCIPSHRGRGLARGVMQAALEACGAEPVILFANPKVRQFYPRFGFQPWKQTLFAAGHEAVPHGPPAPTLDPEDAAVRAGLAALSRDGLPVTERFGARGYSTIATWQPASGFGRPLRRLGDDAWVFAGVEGDTLYLDDVFAHGPFDLRAWIPRLIDRPIRSIHFGFTPERWWPEATEAGEDLEADLFVRDLSPSREPHRFPVMAHT</sequence>
<dbReference type="Proteomes" id="UP000273405">
    <property type="component" value="Unassembled WGS sequence"/>
</dbReference>
<dbReference type="Pfam" id="PF13527">
    <property type="entry name" value="Acetyltransf_9"/>
    <property type="match status" value="1"/>
</dbReference>
<reference evidence="3" key="1">
    <citation type="submission" date="2018-09" db="EMBL/GenBank/DDBJ databases">
        <authorList>
            <person name="Livingstone P.G."/>
            <person name="Whitworth D.E."/>
        </authorList>
    </citation>
    <scope>NUCLEOTIDE SEQUENCE [LARGE SCALE GENOMIC DNA]</scope>
    <source>
        <strain evidence="3">CA040B</strain>
    </source>
</reference>
<dbReference type="CDD" id="cd04301">
    <property type="entry name" value="NAT_SF"/>
    <property type="match status" value="1"/>
</dbReference>
<gene>
    <name evidence="2" type="ORF">D7X12_29330</name>
</gene>
<dbReference type="InterPro" id="IPR000182">
    <property type="entry name" value="GNAT_dom"/>
</dbReference>
<dbReference type="InterPro" id="IPR016181">
    <property type="entry name" value="Acyl_CoA_acyltransferase"/>
</dbReference>
<dbReference type="OrthoDB" id="9797178at2"/>
<evidence type="ECO:0000313" key="2">
    <source>
        <dbReference type="EMBL" id="RKH37508.1"/>
    </source>
</evidence>
<dbReference type="AlphaFoldDB" id="A0A3A8MZ40"/>
<evidence type="ECO:0000259" key="1">
    <source>
        <dbReference type="PROSITE" id="PS51186"/>
    </source>
</evidence>
<comment type="caution">
    <text evidence="2">The sequence shown here is derived from an EMBL/GenBank/DDBJ whole genome shotgun (WGS) entry which is preliminary data.</text>
</comment>
<dbReference type="SUPFAM" id="SSF55729">
    <property type="entry name" value="Acyl-CoA N-acyltransferases (Nat)"/>
    <property type="match status" value="1"/>
</dbReference>
<proteinExistence type="predicted"/>
<dbReference type="GO" id="GO:0016747">
    <property type="term" value="F:acyltransferase activity, transferring groups other than amino-acyl groups"/>
    <property type="evidence" value="ECO:0007669"/>
    <property type="project" value="InterPro"/>
</dbReference>
<dbReference type="PROSITE" id="PS51186">
    <property type="entry name" value="GNAT"/>
    <property type="match status" value="1"/>
</dbReference>
<name>A0A3A8MZ40_9BACT</name>
<feature type="domain" description="N-acetyltransferase" evidence="1">
    <location>
        <begin position="10"/>
        <end position="153"/>
    </location>
</feature>
<protein>
    <submittedName>
        <fullName evidence="2">GNAT family N-acetyltransferase</fullName>
    </submittedName>
</protein>